<dbReference type="GO" id="GO:0004803">
    <property type="term" value="F:transposase activity"/>
    <property type="evidence" value="ECO:0007669"/>
    <property type="project" value="InterPro"/>
</dbReference>
<dbReference type="PATRIC" id="fig|1265820.5.peg.485"/>
<dbReference type="GO" id="GO:0003677">
    <property type="term" value="F:DNA binding"/>
    <property type="evidence" value="ECO:0007669"/>
    <property type="project" value="InterPro"/>
</dbReference>
<dbReference type="GO" id="GO:0006313">
    <property type="term" value="P:DNA transposition"/>
    <property type="evidence" value="ECO:0007669"/>
    <property type="project" value="InterPro"/>
</dbReference>
<dbReference type="Pfam" id="PF01609">
    <property type="entry name" value="DDE_Tnp_1"/>
    <property type="match status" value="1"/>
</dbReference>
<dbReference type="OrthoDB" id="5751230at2"/>
<gene>
    <name evidence="2" type="ORF">PCORN_02481</name>
</gene>
<comment type="caution">
    <text evidence="2">The sequence shown here is derived from an EMBL/GenBank/DDBJ whole genome shotgun (WGS) entry which is preliminary data.</text>
</comment>
<sequence length="214" mass="24450">LAVSTTTQYIVGSLLSSAFVSDSSIAIPLLRKVTAIGSNPRYIMMDKGYDVTAIYQASHQLKIEPIIDFNRRREMTGGDVNEHFHPTCFLEYPYKYDSVDKRYGALKFTCPQDKCQTCPLRDENLCQKVIKIKQSTNLRKYAVPARGTHAWKNLYNLRSAVERVNGYLKNRYQLSNVRFNGGKATATHINLIQLTYNAIKFAVERLTQKQRMAV</sequence>
<organism evidence="2 3">
    <name type="scientific">Listeria cornellensis FSL F6-0969</name>
    <dbReference type="NCBI Taxonomy" id="1265820"/>
    <lineage>
        <taxon>Bacteria</taxon>
        <taxon>Bacillati</taxon>
        <taxon>Bacillota</taxon>
        <taxon>Bacilli</taxon>
        <taxon>Bacillales</taxon>
        <taxon>Listeriaceae</taxon>
        <taxon>Listeria</taxon>
    </lineage>
</organism>
<dbReference type="AlphaFoldDB" id="W7C4Q7"/>
<dbReference type="InterPro" id="IPR002559">
    <property type="entry name" value="Transposase_11"/>
</dbReference>
<accession>W7C4Q7</accession>
<keyword evidence="3" id="KW-1185">Reference proteome</keyword>
<dbReference type="Proteomes" id="UP000019254">
    <property type="component" value="Unassembled WGS sequence"/>
</dbReference>
<dbReference type="RefSeq" id="WP_036077148.1">
    <property type="nucleotide sequence ID" value="NZ_AODE01000006.1"/>
</dbReference>
<feature type="domain" description="Transposase IS4-like" evidence="1">
    <location>
        <begin position="2"/>
        <end position="197"/>
    </location>
</feature>
<reference evidence="2 3" key="1">
    <citation type="journal article" date="2014" name="Int. J. Syst. Evol. Microbiol.">
        <title>Listeria floridensis sp. nov., Listeria aquatica sp. nov., Listeria cornellensis sp. nov., Listeria riparia sp. nov. and Listeria grandensis sp. nov., from agricultural and natural environments.</title>
        <authorList>
            <person name="den Bakker H.C."/>
            <person name="Warchocki S."/>
            <person name="Wright E.M."/>
            <person name="Allred A.F."/>
            <person name="Ahlstrom C."/>
            <person name="Manuel C.S."/>
            <person name="Stasiewicz M.J."/>
            <person name="Burrell A."/>
            <person name="Roof S."/>
            <person name="Strawn L."/>
            <person name="Fortes E.D."/>
            <person name="Nightingale K.K."/>
            <person name="Kephart D."/>
            <person name="Wiedmann M."/>
        </authorList>
    </citation>
    <scope>NUCLEOTIDE SEQUENCE [LARGE SCALE GENOMIC DNA]</scope>
    <source>
        <strain evidence="3">FSL F6-969</strain>
    </source>
</reference>
<evidence type="ECO:0000259" key="1">
    <source>
        <dbReference type="Pfam" id="PF01609"/>
    </source>
</evidence>
<feature type="non-terminal residue" evidence="2">
    <location>
        <position position="1"/>
    </location>
</feature>
<evidence type="ECO:0000313" key="3">
    <source>
        <dbReference type="Proteomes" id="UP000019254"/>
    </source>
</evidence>
<name>W7C4Q7_9LIST</name>
<proteinExistence type="predicted"/>
<protein>
    <submittedName>
        <fullName evidence="2">Transposase IS4 family protein</fullName>
    </submittedName>
</protein>
<dbReference type="EMBL" id="AODE01000006">
    <property type="protein sequence ID" value="EUJ32205.1"/>
    <property type="molecule type" value="Genomic_DNA"/>
</dbReference>
<evidence type="ECO:0000313" key="2">
    <source>
        <dbReference type="EMBL" id="EUJ32205.1"/>
    </source>
</evidence>